<reference evidence="11" key="1">
    <citation type="submission" date="2021-10" db="EMBL/GenBank/DDBJ databases">
        <title>Tropical sea cucumber genome reveals ecological adaptation and Cuvierian tubules defense mechanism.</title>
        <authorList>
            <person name="Chen T."/>
        </authorList>
    </citation>
    <scope>NUCLEOTIDE SEQUENCE</scope>
    <source>
        <strain evidence="11">Nanhai2018</strain>
        <tissue evidence="11">Muscle</tissue>
    </source>
</reference>
<organism evidence="11 12">
    <name type="scientific">Holothuria leucospilota</name>
    <name type="common">Black long sea cucumber</name>
    <name type="synonym">Mertensiothuria leucospilota</name>
    <dbReference type="NCBI Taxonomy" id="206669"/>
    <lineage>
        <taxon>Eukaryota</taxon>
        <taxon>Metazoa</taxon>
        <taxon>Echinodermata</taxon>
        <taxon>Eleutherozoa</taxon>
        <taxon>Echinozoa</taxon>
        <taxon>Holothuroidea</taxon>
        <taxon>Aspidochirotacea</taxon>
        <taxon>Aspidochirotida</taxon>
        <taxon>Holothuriidae</taxon>
        <taxon>Holothuria</taxon>
    </lineage>
</organism>
<evidence type="ECO:0000256" key="6">
    <source>
        <dbReference type="ARBA" id="ARBA00018421"/>
    </source>
</evidence>
<sequence>MTEDKAVTVYRELASIPSLLKAEIIICQDDIISVSSTWNQRDLERLTTVKFNRSYIIQQKQETRFFDKIFPGSGATQLNEELLSSVSPCGIFKAIIRQVKSKKGEDQQYFEVWTQQSMLKSVNLTVVDKHGKVYTDGDFGCLNWSSDSKKLVYIAEKKQPKTTSYFDRKSCEGEEETKSSKDCPIKGNQYLFRDDWGETLMEKCFPVVCVFDIAAETVTVLEGIPEGISPAQATWRPNTDEIVFSALYHEPYKVGTIFCDNRRSAVFHYIMKDSQCELISSDENCCRSPRFSPDGSKLVYLQNKVWGPHKHCKQLILYDWTTKTTTVVVDVVGRPDTADSFPGLFVENLPVRCWATDNETVYISTTWRSTQRIVAVNVTNKSVTEISLVESYATWAVEDVKDNFLLASRSSPVKSGQLVICDLLNKKSNKEIEWFILEDNHRDFEKDFSWMIVNLPQSDGLCVEGILLKTNNLESLPKQPLVVFSHGGPHSGFTAGYAMLCTYYVMMDMVLVCVNYRGSTGFGQDSVDILPGKVGSLDVQDVHTMAEHVLSQGYGDKRKVIATGGSHGGFLSLHMIGQYPDFYKVCAVRNPVCNLASMVGITDIPDWSCEEAGLPWDFAEVPDANTYKTMLEKSPIVHLPKVKAPTLLLIGKGDLRVPPKQGEIYYKKLRARGVTTKLLLYPENNHGLVKLEAETDCFINMHKWFVEHL</sequence>
<evidence type="ECO:0000256" key="7">
    <source>
        <dbReference type="ARBA" id="ARBA00022490"/>
    </source>
</evidence>
<comment type="subunit">
    <text evidence="4">Homotetramer.</text>
</comment>
<dbReference type="InterPro" id="IPR029058">
    <property type="entry name" value="AB_hydrolase_fold"/>
</dbReference>
<keyword evidence="8" id="KW-0378">Hydrolase</keyword>
<evidence type="ECO:0000259" key="9">
    <source>
        <dbReference type="Pfam" id="PF00326"/>
    </source>
</evidence>
<evidence type="ECO:0000256" key="3">
    <source>
        <dbReference type="ARBA" id="ARBA00010040"/>
    </source>
</evidence>
<comment type="catalytic activity">
    <reaction evidence="1">
        <text>Cleavage of an N-acetyl or N-formyl amino acid from the N-terminus of a polypeptide.</text>
        <dbReference type="EC" id="3.4.19.1"/>
    </reaction>
</comment>
<gene>
    <name evidence="11" type="ORF">HOLleu_06225</name>
</gene>
<dbReference type="Gene3D" id="3.40.50.1820">
    <property type="entry name" value="alpha/beta hydrolase"/>
    <property type="match status" value="1"/>
</dbReference>
<dbReference type="SUPFAM" id="SSF53474">
    <property type="entry name" value="alpha/beta-Hydrolases"/>
    <property type="match status" value="1"/>
</dbReference>
<dbReference type="GO" id="GO:0005737">
    <property type="term" value="C:cytoplasm"/>
    <property type="evidence" value="ECO:0007669"/>
    <property type="project" value="UniProtKB-SubCell"/>
</dbReference>
<dbReference type="InterPro" id="IPR001375">
    <property type="entry name" value="Peptidase_S9_cat"/>
</dbReference>
<dbReference type="SUPFAM" id="SSF82171">
    <property type="entry name" value="DPP6 N-terminal domain-like"/>
    <property type="match status" value="1"/>
</dbReference>
<proteinExistence type="inferred from homology"/>
<evidence type="ECO:0000256" key="1">
    <source>
        <dbReference type="ARBA" id="ARBA00000721"/>
    </source>
</evidence>
<dbReference type="EC" id="3.4.19.1" evidence="5"/>
<protein>
    <recommendedName>
        <fullName evidence="6">Acylamino-acid-releasing enzyme</fullName>
        <ecNumber evidence="5">3.4.19.1</ecNumber>
    </recommendedName>
</protein>
<evidence type="ECO:0000256" key="5">
    <source>
        <dbReference type="ARBA" id="ARBA00012917"/>
    </source>
</evidence>
<dbReference type="Proteomes" id="UP001152320">
    <property type="component" value="Chromosome 2"/>
</dbReference>
<dbReference type="Gene3D" id="2.120.10.30">
    <property type="entry name" value="TolB, C-terminal domain"/>
    <property type="match status" value="1"/>
</dbReference>
<dbReference type="GO" id="GO:0008242">
    <property type="term" value="F:omega peptidase activity"/>
    <property type="evidence" value="ECO:0007669"/>
    <property type="project" value="UniProtKB-EC"/>
</dbReference>
<evidence type="ECO:0000256" key="2">
    <source>
        <dbReference type="ARBA" id="ARBA00004496"/>
    </source>
</evidence>
<dbReference type="InterPro" id="IPR045550">
    <property type="entry name" value="AARE_N"/>
</dbReference>
<feature type="domain" description="Peptidase S9 prolyl oligopeptidase catalytic" evidence="9">
    <location>
        <begin position="505"/>
        <end position="709"/>
    </location>
</feature>
<dbReference type="PANTHER" id="PTHR42776">
    <property type="entry name" value="SERINE PEPTIDASE S9 FAMILY MEMBER"/>
    <property type="match status" value="1"/>
</dbReference>
<feature type="domain" description="Acylamino-acid-releasing enzyme N-terminal" evidence="10">
    <location>
        <begin position="8"/>
        <end position="434"/>
    </location>
</feature>
<dbReference type="PANTHER" id="PTHR42776:SF4">
    <property type="entry name" value="ACYLAMINO-ACID-RELEASING ENZYME"/>
    <property type="match status" value="1"/>
</dbReference>
<accession>A0A9Q1HF06</accession>
<keyword evidence="12" id="KW-1185">Reference proteome</keyword>
<dbReference type="InterPro" id="IPR011042">
    <property type="entry name" value="6-blade_b-propeller_TolB-like"/>
</dbReference>
<dbReference type="Pfam" id="PF00326">
    <property type="entry name" value="Peptidase_S9"/>
    <property type="match status" value="1"/>
</dbReference>
<dbReference type="OrthoDB" id="416344at2759"/>
<comment type="caution">
    <text evidence="11">The sequence shown here is derived from an EMBL/GenBank/DDBJ whole genome shotgun (WGS) entry which is preliminary data.</text>
</comment>
<dbReference type="EMBL" id="JAIZAY010000002">
    <property type="protein sequence ID" value="KAJ8047262.1"/>
    <property type="molecule type" value="Genomic_DNA"/>
</dbReference>
<keyword evidence="7" id="KW-0963">Cytoplasm</keyword>
<dbReference type="AlphaFoldDB" id="A0A9Q1HF06"/>
<evidence type="ECO:0000313" key="12">
    <source>
        <dbReference type="Proteomes" id="UP001152320"/>
    </source>
</evidence>
<evidence type="ECO:0000256" key="4">
    <source>
        <dbReference type="ARBA" id="ARBA00011881"/>
    </source>
</evidence>
<comment type="subcellular location">
    <subcellularLocation>
        <location evidence="2">Cytoplasm</location>
    </subcellularLocation>
</comment>
<evidence type="ECO:0000256" key="8">
    <source>
        <dbReference type="ARBA" id="ARBA00022801"/>
    </source>
</evidence>
<dbReference type="GO" id="GO:0006508">
    <property type="term" value="P:proteolysis"/>
    <property type="evidence" value="ECO:0007669"/>
    <property type="project" value="InterPro"/>
</dbReference>
<dbReference type="FunFam" id="3.40.50.1820:FF:000043">
    <property type="entry name" value="acylamino-acid-releasing enzyme"/>
    <property type="match status" value="1"/>
</dbReference>
<name>A0A9Q1HF06_HOLLE</name>
<dbReference type="GO" id="GO:0004252">
    <property type="term" value="F:serine-type endopeptidase activity"/>
    <property type="evidence" value="ECO:0007669"/>
    <property type="project" value="TreeGrafter"/>
</dbReference>
<dbReference type="Pfam" id="PF19283">
    <property type="entry name" value="APEH_N"/>
    <property type="match status" value="1"/>
</dbReference>
<evidence type="ECO:0000259" key="10">
    <source>
        <dbReference type="Pfam" id="PF19283"/>
    </source>
</evidence>
<comment type="similarity">
    <text evidence="3">Belongs to the peptidase S9C family.</text>
</comment>
<evidence type="ECO:0000313" key="11">
    <source>
        <dbReference type="EMBL" id="KAJ8047262.1"/>
    </source>
</evidence>